<dbReference type="EMBL" id="BARS01008010">
    <property type="protein sequence ID" value="GAF72596.1"/>
    <property type="molecule type" value="Genomic_DNA"/>
</dbReference>
<evidence type="ECO:0000256" key="1">
    <source>
        <dbReference type="SAM" id="MobiDB-lite"/>
    </source>
</evidence>
<gene>
    <name evidence="2" type="ORF">S01H1_15349</name>
</gene>
<dbReference type="AlphaFoldDB" id="X0SBQ6"/>
<comment type="caution">
    <text evidence="2">The sequence shown here is derived from an EMBL/GenBank/DDBJ whole genome shotgun (WGS) entry which is preliminary data.</text>
</comment>
<sequence length="94" mass="10377">MAKARKVVSDQSSQEFDELRRQFNNLLLVLQRNARDEADATTTAVQAAEALATALETGSDADTGRELNGVRPTPTHPRRARNQGTEEMNDSSDY</sequence>
<feature type="region of interest" description="Disordered" evidence="1">
    <location>
        <begin position="55"/>
        <end position="94"/>
    </location>
</feature>
<organism evidence="2">
    <name type="scientific">marine sediment metagenome</name>
    <dbReference type="NCBI Taxonomy" id="412755"/>
    <lineage>
        <taxon>unclassified sequences</taxon>
        <taxon>metagenomes</taxon>
        <taxon>ecological metagenomes</taxon>
    </lineage>
</organism>
<protein>
    <submittedName>
        <fullName evidence="2">Uncharacterized protein</fullName>
    </submittedName>
</protein>
<reference evidence="2" key="1">
    <citation type="journal article" date="2014" name="Front. Microbiol.">
        <title>High frequency of phylogenetically diverse reductive dehalogenase-homologous genes in deep subseafloor sedimentary metagenomes.</title>
        <authorList>
            <person name="Kawai M."/>
            <person name="Futagami T."/>
            <person name="Toyoda A."/>
            <person name="Takaki Y."/>
            <person name="Nishi S."/>
            <person name="Hori S."/>
            <person name="Arai W."/>
            <person name="Tsubouchi T."/>
            <person name="Morono Y."/>
            <person name="Uchiyama I."/>
            <person name="Ito T."/>
            <person name="Fujiyama A."/>
            <person name="Inagaki F."/>
            <person name="Takami H."/>
        </authorList>
    </citation>
    <scope>NUCLEOTIDE SEQUENCE</scope>
    <source>
        <strain evidence="2">Expedition CK06-06</strain>
    </source>
</reference>
<name>X0SBQ6_9ZZZZ</name>
<proteinExistence type="predicted"/>
<evidence type="ECO:0000313" key="2">
    <source>
        <dbReference type="EMBL" id="GAF72596.1"/>
    </source>
</evidence>
<accession>X0SBQ6</accession>